<evidence type="ECO:0000256" key="8">
    <source>
        <dbReference type="ARBA" id="ARBA00022842"/>
    </source>
</evidence>
<dbReference type="SUPFAM" id="SSF64484">
    <property type="entry name" value="beta and beta-prime subunits of DNA dependent RNA-polymerase"/>
    <property type="match status" value="1"/>
</dbReference>
<comment type="subcellular location">
    <subcellularLocation>
        <location evidence="1">Nucleus</location>
    </subcellularLocation>
</comment>
<proteinExistence type="predicted"/>
<evidence type="ECO:0000256" key="6">
    <source>
        <dbReference type="ARBA" id="ARBA00022723"/>
    </source>
</evidence>
<keyword evidence="10" id="KW-0539">Nucleus</keyword>
<evidence type="ECO:0000256" key="2">
    <source>
        <dbReference type="ARBA" id="ARBA00012418"/>
    </source>
</evidence>
<keyword evidence="3" id="KW-0240">DNA-directed RNA polymerase</keyword>
<comment type="caution">
    <text evidence="12">The sequence shown here is derived from an EMBL/GenBank/DDBJ whole genome shotgun (WGS) entry which is preliminary data.</text>
</comment>
<keyword evidence="7" id="KW-0862">Zinc</keyword>
<evidence type="ECO:0000256" key="11">
    <source>
        <dbReference type="SAM" id="MobiDB-lite"/>
    </source>
</evidence>
<dbReference type="InterPro" id="IPR045867">
    <property type="entry name" value="DNA-dir_RpoC_beta_prime"/>
</dbReference>
<dbReference type="AlphaFoldDB" id="A0AAD3S9H4"/>
<evidence type="ECO:0000256" key="10">
    <source>
        <dbReference type="ARBA" id="ARBA00023242"/>
    </source>
</evidence>
<accession>A0AAD3S9H4</accession>
<dbReference type="GO" id="GO:0046872">
    <property type="term" value="F:metal ion binding"/>
    <property type="evidence" value="ECO:0007669"/>
    <property type="project" value="UniProtKB-KW"/>
</dbReference>
<dbReference type="EMBL" id="BSYO01000006">
    <property type="protein sequence ID" value="GMH06587.1"/>
    <property type="molecule type" value="Genomic_DNA"/>
</dbReference>
<evidence type="ECO:0000256" key="9">
    <source>
        <dbReference type="ARBA" id="ARBA00023163"/>
    </source>
</evidence>
<evidence type="ECO:0000313" key="12">
    <source>
        <dbReference type="EMBL" id="GMH06587.1"/>
    </source>
</evidence>
<dbReference type="FunFam" id="1.10.150.390:FF:000001">
    <property type="entry name" value="DNA-directed RNA polymerase subunit"/>
    <property type="match status" value="1"/>
</dbReference>
<evidence type="ECO:0000256" key="5">
    <source>
        <dbReference type="ARBA" id="ARBA00022695"/>
    </source>
</evidence>
<keyword evidence="5" id="KW-0548">Nucleotidyltransferase</keyword>
<gene>
    <name evidence="12" type="ORF">Nepgr_008427</name>
</gene>
<dbReference type="GO" id="GO:0005665">
    <property type="term" value="C:RNA polymerase II, core complex"/>
    <property type="evidence" value="ECO:0007669"/>
    <property type="project" value="TreeGrafter"/>
</dbReference>
<feature type="compositionally biased region" description="Low complexity" evidence="11">
    <location>
        <begin position="163"/>
        <end position="183"/>
    </location>
</feature>
<keyword evidence="6" id="KW-0479">Metal-binding</keyword>
<feature type="region of interest" description="Disordered" evidence="11">
    <location>
        <begin position="159"/>
        <end position="183"/>
    </location>
</feature>
<evidence type="ECO:0000256" key="3">
    <source>
        <dbReference type="ARBA" id="ARBA00022478"/>
    </source>
</evidence>
<dbReference type="GO" id="GO:0003899">
    <property type="term" value="F:DNA-directed RNA polymerase activity"/>
    <property type="evidence" value="ECO:0007669"/>
    <property type="project" value="UniProtKB-EC"/>
</dbReference>
<organism evidence="12 13">
    <name type="scientific">Nepenthes gracilis</name>
    <name type="common">Slender pitcher plant</name>
    <dbReference type="NCBI Taxonomy" id="150966"/>
    <lineage>
        <taxon>Eukaryota</taxon>
        <taxon>Viridiplantae</taxon>
        <taxon>Streptophyta</taxon>
        <taxon>Embryophyta</taxon>
        <taxon>Tracheophyta</taxon>
        <taxon>Spermatophyta</taxon>
        <taxon>Magnoliopsida</taxon>
        <taxon>eudicotyledons</taxon>
        <taxon>Gunneridae</taxon>
        <taxon>Pentapetalae</taxon>
        <taxon>Caryophyllales</taxon>
        <taxon>Nepenthaceae</taxon>
        <taxon>Nepenthes</taxon>
    </lineage>
</organism>
<evidence type="ECO:0000256" key="1">
    <source>
        <dbReference type="ARBA" id="ARBA00004123"/>
    </source>
</evidence>
<protein>
    <recommendedName>
        <fullName evidence="2">DNA-directed RNA polymerase</fullName>
        <ecNumber evidence="2">2.7.7.6</ecNumber>
    </recommendedName>
</protein>
<dbReference type="EC" id="2.7.7.6" evidence="2"/>
<keyword evidence="8" id="KW-0460">Magnesium</keyword>
<dbReference type="Proteomes" id="UP001279734">
    <property type="component" value="Unassembled WGS sequence"/>
</dbReference>
<evidence type="ECO:0000313" key="13">
    <source>
        <dbReference type="Proteomes" id="UP001279734"/>
    </source>
</evidence>
<dbReference type="PANTHER" id="PTHR19376:SF37">
    <property type="entry name" value="DNA-DIRECTED RNA POLYMERASE II SUBUNIT RPB1"/>
    <property type="match status" value="1"/>
</dbReference>
<dbReference type="Gene3D" id="1.10.150.390">
    <property type="match status" value="1"/>
</dbReference>
<name>A0AAD3S9H4_NEPGR</name>
<keyword evidence="9" id="KW-0804">Transcription</keyword>
<sequence>MTYRGHLMAITCHGINRNSTRPLMRCSFEETVGILIDGAIHAESDYLEGVTENIMLGQLAPIGTGYCALYLNEEILQHAINLSLPSYTDSLELGRMPFLGTPYHEKGITMSPSYLLSLNSRPLPGKDAEFSPDVGLMAFSPTRSSHKYSLTMPNCSPASPVHTPTSPIYTSSSPGSSPPSASYSSGGNLLLAQLIKLQPHISDLRLRASDL</sequence>
<keyword evidence="4" id="KW-0808">Transferase</keyword>
<keyword evidence="13" id="KW-1185">Reference proteome</keyword>
<dbReference type="GO" id="GO:0006351">
    <property type="term" value="P:DNA-templated transcription"/>
    <property type="evidence" value="ECO:0007669"/>
    <property type="project" value="InterPro"/>
</dbReference>
<reference evidence="12" key="1">
    <citation type="submission" date="2023-05" db="EMBL/GenBank/DDBJ databases">
        <title>Nepenthes gracilis genome sequencing.</title>
        <authorList>
            <person name="Fukushima K."/>
        </authorList>
    </citation>
    <scope>NUCLEOTIDE SEQUENCE</scope>
    <source>
        <strain evidence="12">SING2019-196</strain>
    </source>
</reference>
<evidence type="ECO:0000256" key="4">
    <source>
        <dbReference type="ARBA" id="ARBA00022679"/>
    </source>
</evidence>
<dbReference type="PANTHER" id="PTHR19376">
    <property type="entry name" value="DNA-DIRECTED RNA POLYMERASE"/>
    <property type="match status" value="1"/>
</dbReference>
<evidence type="ECO:0000256" key="7">
    <source>
        <dbReference type="ARBA" id="ARBA00022833"/>
    </source>
</evidence>